<gene>
    <name evidence="1" type="ORF">DCAR_0313468</name>
</gene>
<dbReference type="EMBL" id="CP093345">
    <property type="protein sequence ID" value="WOG94175.1"/>
    <property type="molecule type" value="Genomic_DNA"/>
</dbReference>
<name>A0AAF0WQF0_DAUCS</name>
<dbReference type="AlphaFoldDB" id="A0AAF0WQF0"/>
<evidence type="ECO:0000313" key="2">
    <source>
        <dbReference type="Proteomes" id="UP000077755"/>
    </source>
</evidence>
<organism evidence="1 2">
    <name type="scientific">Daucus carota subsp. sativus</name>
    <name type="common">Carrot</name>
    <dbReference type="NCBI Taxonomy" id="79200"/>
    <lineage>
        <taxon>Eukaryota</taxon>
        <taxon>Viridiplantae</taxon>
        <taxon>Streptophyta</taxon>
        <taxon>Embryophyta</taxon>
        <taxon>Tracheophyta</taxon>
        <taxon>Spermatophyta</taxon>
        <taxon>Magnoliopsida</taxon>
        <taxon>eudicotyledons</taxon>
        <taxon>Gunneridae</taxon>
        <taxon>Pentapetalae</taxon>
        <taxon>asterids</taxon>
        <taxon>campanulids</taxon>
        <taxon>Apiales</taxon>
        <taxon>Apiaceae</taxon>
        <taxon>Apioideae</taxon>
        <taxon>Scandiceae</taxon>
        <taxon>Daucinae</taxon>
        <taxon>Daucus</taxon>
        <taxon>Daucus sect. Daucus</taxon>
    </lineage>
</organism>
<reference evidence="1" key="1">
    <citation type="journal article" date="2016" name="Nat. Genet.">
        <title>A high-quality carrot genome assembly provides new insights into carotenoid accumulation and asterid genome evolution.</title>
        <authorList>
            <person name="Iorizzo M."/>
            <person name="Ellison S."/>
            <person name="Senalik D."/>
            <person name="Zeng P."/>
            <person name="Satapoomin P."/>
            <person name="Huang J."/>
            <person name="Bowman M."/>
            <person name="Iovene M."/>
            <person name="Sanseverino W."/>
            <person name="Cavagnaro P."/>
            <person name="Yildiz M."/>
            <person name="Macko-Podgorni A."/>
            <person name="Moranska E."/>
            <person name="Grzebelus E."/>
            <person name="Grzebelus D."/>
            <person name="Ashrafi H."/>
            <person name="Zheng Z."/>
            <person name="Cheng S."/>
            <person name="Spooner D."/>
            <person name="Van Deynze A."/>
            <person name="Simon P."/>
        </authorList>
    </citation>
    <scope>NUCLEOTIDE SEQUENCE</scope>
    <source>
        <tissue evidence="1">Leaf</tissue>
    </source>
</reference>
<proteinExistence type="predicted"/>
<keyword evidence="2" id="KW-1185">Reference proteome</keyword>
<evidence type="ECO:0000313" key="1">
    <source>
        <dbReference type="EMBL" id="WOG94175.1"/>
    </source>
</evidence>
<sequence>MGCIPSVNAAACSGSFKFSKQFCSLAIGTKGYCKSSFNKVEKVEKRGFECAIIPKMSSARKGMEVEMQHDQECADLKEGDIINLSDLIFDENRDYLVKYNKQQVCTLST</sequence>
<dbReference type="Proteomes" id="UP000077755">
    <property type="component" value="Chromosome 3"/>
</dbReference>
<accession>A0AAF0WQF0</accession>
<protein>
    <submittedName>
        <fullName evidence="1">Uncharacterized protein</fullName>
    </submittedName>
</protein>
<reference evidence="1" key="2">
    <citation type="submission" date="2022-03" db="EMBL/GenBank/DDBJ databases">
        <title>Draft title - Genomic analysis of global carrot germplasm unveils the trajectory of domestication and the origin of high carotenoid orange carrot.</title>
        <authorList>
            <person name="Iorizzo M."/>
            <person name="Ellison S."/>
            <person name="Senalik D."/>
            <person name="Macko-Podgorni A."/>
            <person name="Grzebelus D."/>
            <person name="Bostan H."/>
            <person name="Rolling W."/>
            <person name="Curaba J."/>
            <person name="Simon P."/>
        </authorList>
    </citation>
    <scope>NUCLEOTIDE SEQUENCE</scope>
    <source>
        <tissue evidence="1">Leaf</tissue>
    </source>
</reference>